<feature type="domain" description="NACHT-NTPase sigma" evidence="4">
    <location>
        <begin position="26"/>
        <end position="66"/>
    </location>
</feature>
<evidence type="ECO:0000259" key="5">
    <source>
        <dbReference type="Pfam" id="PF24883"/>
    </source>
</evidence>
<dbReference type="SUPFAM" id="SSF48403">
    <property type="entry name" value="Ankyrin repeat"/>
    <property type="match status" value="1"/>
</dbReference>
<feature type="repeat" description="ANK" evidence="2">
    <location>
        <begin position="724"/>
        <end position="756"/>
    </location>
</feature>
<dbReference type="Gene3D" id="3.40.50.300">
    <property type="entry name" value="P-loop containing nucleotide triphosphate hydrolases"/>
    <property type="match status" value="1"/>
</dbReference>
<feature type="domain" description="Nephrocystin 3-like N-terminal" evidence="5">
    <location>
        <begin position="99"/>
        <end position="278"/>
    </location>
</feature>
<evidence type="ECO:0000256" key="2">
    <source>
        <dbReference type="PROSITE-ProRule" id="PRU00023"/>
    </source>
</evidence>
<evidence type="ECO:0000313" key="7">
    <source>
        <dbReference type="Proteomes" id="UP000736672"/>
    </source>
</evidence>
<dbReference type="PROSITE" id="PS50088">
    <property type="entry name" value="ANK_REPEAT"/>
    <property type="match status" value="4"/>
</dbReference>
<dbReference type="PANTHER" id="PTHR10039:SF5">
    <property type="entry name" value="NACHT DOMAIN-CONTAINING PROTEIN"/>
    <property type="match status" value="1"/>
</dbReference>
<dbReference type="PANTHER" id="PTHR10039">
    <property type="entry name" value="AMELOGENIN"/>
    <property type="match status" value="1"/>
</dbReference>
<evidence type="ECO:0000256" key="3">
    <source>
        <dbReference type="SAM" id="MobiDB-lite"/>
    </source>
</evidence>
<comment type="caution">
    <text evidence="6">The sequence shown here is derived from an EMBL/GenBank/DDBJ whole genome shotgun (WGS) entry which is preliminary data.</text>
</comment>
<feature type="repeat" description="ANK" evidence="2">
    <location>
        <begin position="658"/>
        <end position="690"/>
    </location>
</feature>
<dbReference type="AlphaFoldDB" id="A0A9P9KUE1"/>
<dbReference type="OrthoDB" id="7464126at2759"/>
<feature type="repeat" description="ANK" evidence="2">
    <location>
        <begin position="625"/>
        <end position="657"/>
    </location>
</feature>
<keyword evidence="1" id="KW-0677">Repeat</keyword>
<feature type="compositionally biased region" description="Polar residues" evidence="3">
    <location>
        <begin position="21"/>
        <end position="51"/>
    </location>
</feature>
<name>A0A9P9KUE1_FUSSL</name>
<feature type="repeat" description="ANK" evidence="2">
    <location>
        <begin position="691"/>
        <end position="723"/>
    </location>
</feature>
<dbReference type="SMART" id="SM00248">
    <property type="entry name" value="ANK"/>
    <property type="match status" value="5"/>
</dbReference>
<protein>
    <recommendedName>
        <fullName evidence="8">NACHT domain-containing protein</fullName>
    </recommendedName>
</protein>
<dbReference type="Proteomes" id="UP000736672">
    <property type="component" value="Unassembled WGS sequence"/>
</dbReference>
<dbReference type="Pfam" id="PF24883">
    <property type="entry name" value="NPHP3_N"/>
    <property type="match status" value="1"/>
</dbReference>
<keyword evidence="2" id="KW-0040">ANK repeat</keyword>
<dbReference type="InterPro" id="IPR036770">
    <property type="entry name" value="Ankyrin_rpt-contain_sf"/>
</dbReference>
<feature type="region of interest" description="Disordered" evidence="3">
    <location>
        <begin position="1"/>
        <end position="53"/>
    </location>
</feature>
<dbReference type="SUPFAM" id="SSF52540">
    <property type="entry name" value="P-loop containing nucleoside triphosphate hydrolases"/>
    <property type="match status" value="1"/>
</dbReference>
<accession>A0A9P9KUE1</accession>
<dbReference type="PROSITE" id="PS50297">
    <property type="entry name" value="ANK_REP_REGION"/>
    <property type="match status" value="4"/>
</dbReference>
<dbReference type="InterPro" id="IPR027417">
    <property type="entry name" value="P-loop_NTPase"/>
</dbReference>
<evidence type="ECO:0000256" key="1">
    <source>
        <dbReference type="ARBA" id="ARBA00022737"/>
    </source>
</evidence>
<keyword evidence="7" id="KW-1185">Reference proteome</keyword>
<evidence type="ECO:0008006" key="8">
    <source>
        <dbReference type="Google" id="ProtNLM"/>
    </source>
</evidence>
<sequence>MQRARQPRVDGLQEGTEHAGPSSQSSVFNSYSTGDQYNAPHGTQSISTGNGPQFPGANFKGPVYFGTKKHFDPLRECLRSLAFPEIDSRSYDIDAAAKGTCEWLLRHKTYKSWSSCDRGLLWIKGKPGSGKSTLLRHVLDHAMAIPNTREGVLILSFFFHGRGSELQKTPFGLFRSLLYQLLKEVPDALSDLVATFQQRCETIGKPGEKWQWHQHQLQRLFESSLPRVLETRPLLLFIDALDECGKENAVKLVKVFKSLLQGLPSSDLKEFRICFTCRHYPILDLGGVFEVCLEDENRKDIATFVQYELSSFRERRLSTIPDLITERADGVFLWAMLVVKRVLDLELEGAGLKQIEAVILRVPQELDTLYRQLIQSMSLDSLKLVQWICFATRPLSLDELRWAMLVDADCPHRSLYECQAAGDYPSDDDGMKRRVQTLSCGLAEVTSPVHQGLFGRQGFIGSGRVQFIHQSVKDFFVEKGLSALDESAKTEFVVGIAHHRLSRTCIRYLAMEEIGRSASHDPYSLESSFPFLHYATTSWVAHTKQSDAISISQEDLLEYFAGPLNTLMERWVRVYRILERFSDDCPPEGTSLVHVMSRYGVIGALWAILERAEQVGINIDGKDSDSRTPLWWAAANGHEAIVRLLLEKGAHTEAADKDGWTPLSRAAANGHEAIVRLLLDRGAHTEAADKDGWTPLWRAAANGHEAVVRLLLDRGAHTEAADKDGWTPLWWAAAKGHEAVVRLLLDRGAHTEAADKDGWTPLWRAAANGHEAIVRLLQVHIAQPSSTTLR</sequence>
<dbReference type="Pfam" id="PF12796">
    <property type="entry name" value="Ank_2"/>
    <property type="match status" value="2"/>
</dbReference>
<evidence type="ECO:0000259" key="4">
    <source>
        <dbReference type="Pfam" id="PF17106"/>
    </source>
</evidence>
<dbReference type="EMBL" id="JAGTJS010000005">
    <property type="protein sequence ID" value="KAH7268711.1"/>
    <property type="molecule type" value="Genomic_DNA"/>
</dbReference>
<dbReference type="InterPro" id="IPR031353">
    <property type="entry name" value="NACHT_sigma"/>
</dbReference>
<reference evidence="6" key="1">
    <citation type="journal article" date="2021" name="Nat. Commun.">
        <title>Genetic determinants of endophytism in the Arabidopsis root mycobiome.</title>
        <authorList>
            <person name="Mesny F."/>
            <person name="Miyauchi S."/>
            <person name="Thiergart T."/>
            <person name="Pickel B."/>
            <person name="Atanasova L."/>
            <person name="Karlsson M."/>
            <person name="Huettel B."/>
            <person name="Barry K.W."/>
            <person name="Haridas S."/>
            <person name="Chen C."/>
            <person name="Bauer D."/>
            <person name="Andreopoulos W."/>
            <person name="Pangilinan J."/>
            <person name="LaButti K."/>
            <person name="Riley R."/>
            <person name="Lipzen A."/>
            <person name="Clum A."/>
            <person name="Drula E."/>
            <person name="Henrissat B."/>
            <person name="Kohler A."/>
            <person name="Grigoriev I.V."/>
            <person name="Martin F.M."/>
            <person name="Hacquard S."/>
        </authorList>
    </citation>
    <scope>NUCLEOTIDE SEQUENCE</scope>
    <source>
        <strain evidence="6">FSSC 5 MPI-SDFR-AT-0091</strain>
    </source>
</reference>
<organism evidence="6 7">
    <name type="scientific">Fusarium solani</name>
    <name type="common">Filamentous fungus</name>
    <dbReference type="NCBI Taxonomy" id="169388"/>
    <lineage>
        <taxon>Eukaryota</taxon>
        <taxon>Fungi</taxon>
        <taxon>Dikarya</taxon>
        <taxon>Ascomycota</taxon>
        <taxon>Pezizomycotina</taxon>
        <taxon>Sordariomycetes</taxon>
        <taxon>Hypocreomycetidae</taxon>
        <taxon>Hypocreales</taxon>
        <taxon>Nectriaceae</taxon>
        <taxon>Fusarium</taxon>
        <taxon>Fusarium solani species complex</taxon>
    </lineage>
</organism>
<dbReference type="Pfam" id="PF13637">
    <property type="entry name" value="Ank_4"/>
    <property type="match status" value="1"/>
</dbReference>
<evidence type="ECO:0000313" key="6">
    <source>
        <dbReference type="EMBL" id="KAH7268711.1"/>
    </source>
</evidence>
<gene>
    <name evidence="6" type="ORF">B0J15DRAFT_419177</name>
</gene>
<dbReference type="InterPro" id="IPR002110">
    <property type="entry name" value="Ankyrin_rpt"/>
</dbReference>
<proteinExistence type="predicted"/>
<dbReference type="Pfam" id="PF17106">
    <property type="entry name" value="NACHT_sigma"/>
    <property type="match status" value="1"/>
</dbReference>
<dbReference type="InterPro" id="IPR056884">
    <property type="entry name" value="NPHP3-like_N"/>
</dbReference>
<dbReference type="Gene3D" id="1.25.40.20">
    <property type="entry name" value="Ankyrin repeat-containing domain"/>
    <property type="match status" value="2"/>
</dbReference>